<dbReference type="EMBL" id="JAACFV010000093">
    <property type="protein sequence ID" value="KAF7506154.1"/>
    <property type="molecule type" value="Genomic_DNA"/>
</dbReference>
<protein>
    <submittedName>
        <fullName evidence="1">Uncharacterized protein</fullName>
    </submittedName>
</protein>
<dbReference type="AlphaFoldDB" id="A0A8H7E0K0"/>
<name>A0A8H7E0K0_9EURO</name>
<proteinExistence type="predicted"/>
<accession>A0A8H7E0K0</accession>
<keyword evidence="2" id="KW-1185">Reference proteome</keyword>
<evidence type="ECO:0000313" key="1">
    <source>
        <dbReference type="EMBL" id="KAF7506154.1"/>
    </source>
</evidence>
<evidence type="ECO:0000313" key="2">
    <source>
        <dbReference type="Proteomes" id="UP000606974"/>
    </source>
</evidence>
<dbReference type="Proteomes" id="UP000606974">
    <property type="component" value="Unassembled WGS sequence"/>
</dbReference>
<gene>
    <name evidence="1" type="ORF">GJ744_012218</name>
</gene>
<reference evidence="1" key="1">
    <citation type="submission" date="2020-02" db="EMBL/GenBank/DDBJ databases">
        <authorList>
            <person name="Palmer J.M."/>
        </authorList>
    </citation>
    <scope>NUCLEOTIDE SEQUENCE</scope>
    <source>
        <strain evidence="1">EPUS1.4</strain>
        <tissue evidence="1">Thallus</tissue>
    </source>
</reference>
<sequence>MFGLGNVSRQEAKEGDVGDAVMEQVLSQLTDKICSISPWALQGRPSLTRTGDPAICVMQSITPTPR</sequence>
<organism evidence="1 2">
    <name type="scientific">Endocarpon pusillum</name>
    <dbReference type="NCBI Taxonomy" id="364733"/>
    <lineage>
        <taxon>Eukaryota</taxon>
        <taxon>Fungi</taxon>
        <taxon>Dikarya</taxon>
        <taxon>Ascomycota</taxon>
        <taxon>Pezizomycotina</taxon>
        <taxon>Eurotiomycetes</taxon>
        <taxon>Chaetothyriomycetidae</taxon>
        <taxon>Verrucariales</taxon>
        <taxon>Verrucariaceae</taxon>
        <taxon>Endocarpon</taxon>
    </lineage>
</organism>
<comment type="caution">
    <text evidence="1">The sequence shown here is derived from an EMBL/GenBank/DDBJ whole genome shotgun (WGS) entry which is preliminary data.</text>
</comment>